<dbReference type="PANTHER" id="PTHR24223">
    <property type="entry name" value="ATP-BINDING CASSETTE SUB-FAMILY C"/>
    <property type="match status" value="1"/>
</dbReference>
<dbReference type="PANTHER" id="PTHR24223:SF443">
    <property type="entry name" value="MULTIDRUG-RESISTANCE LIKE PROTEIN 1, ISOFORM I"/>
    <property type="match status" value="1"/>
</dbReference>
<evidence type="ECO:0000256" key="8">
    <source>
        <dbReference type="ARBA" id="ARBA00022840"/>
    </source>
</evidence>
<accession>A0A6B2KWH8</accession>
<feature type="transmembrane region" description="Helical" evidence="12">
    <location>
        <begin position="242"/>
        <end position="260"/>
    </location>
</feature>
<dbReference type="SUPFAM" id="SSF90123">
    <property type="entry name" value="ABC transporter transmembrane region"/>
    <property type="match status" value="2"/>
</dbReference>
<evidence type="ECO:0000256" key="6">
    <source>
        <dbReference type="ARBA" id="ARBA00022737"/>
    </source>
</evidence>
<dbReference type="EMBL" id="GIBP01000110">
    <property type="protein sequence ID" value="NDV29079.1"/>
    <property type="molecule type" value="Transcribed_RNA"/>
</dbReference>
<dbReference type="SMART" id="SM00382">
    <property type="entry name" value="AAA"/>
    <property type="match status" value="2"/>
</dbReference>
<dbReference type="InterPro" id="IPR044746">
    <property type="entry name" value="ABCC_6TM_D1"/>
</dbReference>
<keyword evidence="8" id="KW-0067">ATP-binding</keyword>
<keyword evidence="7" id="KW-0547">Nucleotide-binding</keyword>
<feature type="transmembrane region" description="Helical" evidence="12">
    <location>
        <begin position="141"/>
        <end position="161"/>
    </location>
</feature>
<dbReference type="FunFam" id="1.20.1560.10:FF:000010">
    <property type="entry name" value="Multidrug resistance-associated ABC transporter"/>
    <property type="match status" value="1"/>
</dbReference>
<dbReference type="Pfam" id="PF00664">
    <property type="entry name" value="ABC_membrane"/>
    <property type="match status" value="2"/>
</dbReference>
<feature type="domain" description="ABC transmembrane type-1" evidence="14">
    <location>
        <begin position="691"/>
        <end position="985"/>
    </location>
</feature>
<dbReference type="CDD" id="cd18603">
    <property type="entry name" value="ABC_6TM_MRP1_2_3_6_D2_like"/>
    <property type="match status" value="1"/>
</dbReference>
<comment type="subcellular location">
    <subcellularLocation>
        <location evidence="1">Vacuole membrane</location>
        <topology evidence="1">Multi-pass membrane protein</topology>
    </subcellularLocation>
</comment>
<protein>
    <submittedName>
        <fullName evidence="15">Uncharacterized protein</fullName>
    </submittedName>
</protein>
<keyword evidence="4" id="KW-0926">Vacuole</keyword>
<dbReference type="Pfam" id="PF00005">
    <property type="entry name" value="ABC_tran"/>
    <property type="match status" value="2"/>
</dbReference>
<evidence type="ECO:0000256" key="2">
    <source>
        <dbReference type="ARBA" id="ARBA00009726"/>
    </source>
</evidence>
<feature type="compositionally biased region" description="Acidic residues" evidence="11">
    <location>
        <begin position="639"/>
        <end position="653"/>
    </location>
</feature>
<dbReference type="GO" id="GO:0005524">
    <property type="term" value="F:ATP binding"/>
    <property type="evidence" value="ECO:0007669"/>
    <property type="project" value="UniProtKB-KW"/>
</dbReference>
<dbReference type="GO" id="GO:0140359">
    <property type="term" value="F:ABC-type transporter activity"/>
    <property type="evidence" value="ECO:0007669"/>
    <property type="project" value="InterPro"/>
</dbReference>
<evidence type="ECO:0000313" key="15">
    <source>
        <dbReference type="EMBL" id="NDV29079.1"/>
    </source>
</evidence>
<organism evidence="15">
    <name type="scientific">Arcella intermedia</name>
    <dbReference type="NCBI Taxonomy" id="1963864"/>
    <lineage>
        <taxon>Eukaryota</taxon>
        <taxon>Amoebozoa</taxon>
        <taxon>Tubulinea</taxon>
        <taxon>Elardia</taxon>
        <taxon>Arcellinida</taxon>
        <taxon>Sphaerothecina</taxon>
        <taxon>Arcellidae</taxon>
        <taxon>Arcella</taxon>
    </lineage>
</organism>
<evidence type="ECO:0000256" key="4">
    <source>
        <dbReference type="ARBA" id="ARBA00022554"/>
    </source>
</evidence>
<dbReference type="Gene3D" id="3.40.50.300">
    <property type="entry name" value="P-loop containing nucleotide triphosphate hydrolases"/>
    <property type="match status" value="2"/>
</dbReference>
<dbReference type="AlphaFoldDB" id="A0A6B2KWH8"/>
<evidence type="ECO:0000259" key="13">
    <source>
        <dbReference type="PROSITE" id="PS50893"/>
    </source>
</evidence>
<dbReference type="Gene3D" id="1.20.1560.10">
    <property type="entry name" value="ABC transporter type 1, transmembrane domain"/>
    <property type="match status" value="2"/>
</dbReference>
<evidence type="ECO:0000256" key="12">
    <source>
        <dbReference type="SAM" id="Phobius"/>
    </source>
</evidence>
<dbReference type="CDD" id="cd03250">
    <property type="entry name" value="ABCC_MRP_domain1"/>
    <property type="match status" value="1"/>
</dbReference>
<dbReference type="FunFam" id="3.40.50.300:FF:000074">
    <property type="entry name" value="Multidrug resistance-associated protein 5 isoform 1"/>
    <property type="match status" value="1"/>
</dbReference>
<keyword evidence="9 12" id="KW-1133">Transmembrane helix</keyword>
<dbReference type="InterPro" id="IPR050173">
    <property type="entry name" value="ABC_transporter_C-like"/>
</dbReference>
<evidence type="ECO:0000256" key="1">
    <source>
        <dbReference type="ARBA" id="ARBA00004128"/>
    </source>
</evidence>
<dbReference type="PROSITE" id="PS00211">
    <property type="entry name" value="ABC_TRANSPORTER_1"/>
    <property type="match status" value="1"/>
</dbReference>
<keyword evidence="3" id="KW-0813">Transport</keyword>
<evidence type="ECO:0000256" key="7">
    <source>
        <dbReference type="ARBA" id="ARBA00022741"/>
    </source>
</evidence>
<feature type="compositionally biased region" description="Basic and acidic residues" evidence="11">
    <location>
        <begin position="654"/>
        <end position="663"/>
    </location>
</feature>
<dbReference type="GO" id="GO:0000323">
    <property type="term" value="C:lytic vacuole"/>
    <property type="evidence" value="ECO:0007669"/>
    <property type="project" value="UniProtKB-ARBA"/>
</dbReference>
<dbReference type="InterPro" id="IPR036640">
    <property type="entry name" value="ABC1_TM_sf"/>
</dbReference>
<dbReference type="PROSITE" id="PS50893">
    <property type="entry name" value="ABC_TRANSPORTER_2"/>
    <property type="match status" value="2"/>
</dbReference>
<dbReference type="InterPro" id="IPR011527">
    <property type="entry name" value="ABC1_TM_dom"/>
</dbReference>
<comment type="similarity">
    <text evidence="2">Belongs to the ABC transporter superfamily. ABCC family. Conjugate transporter (TC 3.A.1.208) subfamily.</text>
</comment>
<evidence type="ECO:0000256" key="10">
    <source>
        <dbReference type="ARBA" id="ARBA00023136"/>
    </source>
</evidence>
<feature type="region of interest" description="Disordered" evidence="11">
    <location>
        <begin position="1"/>
        <end position="27"/>
    </location>
</feature>
<dbReference type="InterPro" id="IPR003439">
    <property type="entry name" value="ABC_transporter-like_ATP-bd"/>
</dbReference>
<dbReference type="GO" id="GO:0016887">
    <property type="term" value="F:ATP hydrolysis activity"/>
    <property type="evidence" value="ECO:0007669"/>
    <property type="project" value="InterPro"/>
</dbReference>
<dbReference type="SUPFAM" id="SSF52540">
    <property type="entry name" value="P-loop containing nucleoside triphosphate hydrolases"/>
    <property type="match status" value="2"/>
</dbReference>
<evidence type="ECO:0000256" key="3">
    <source>
        <dbReference type="ARBA" id="ARBA00022448"/>
    </source>
</evidence>
<dbReference type="FunFam" id="1.20.1560.10:FF:000020">
    <property type="entry name" value="ABC metal ion transporter"/>
    <property type="match status" value="1"/>
</dbReference>
<evidence type="ECO:0000256" key="11">
    <source>
        <dbReference type="SAM" id="MobiDB-lite"/>
    </source>
</evidence>
<feature type="transmembrane region" description="Helical" evidence="12">
    <location>
        <begin position="690"/>
        <end position="711"/>
    </location>
</feature>
<dbReference type="CDD" id="cd18579">
    <property type="entry name" value="ABC_6TM_ABCC_D1"/>
    <property type="match status" value="1"/>
</dbReference>
<feature type="transmembrane region" description="Helical" evidence="12">
    <location>
        <begin position="317"/>
        <end position="342"/>
    </location>
</feature>
<evidence type="ECO:0000256" key="9">
    <source>
        <dbReference type="ARBA" id="ARBA00022989"/>
    </source>
</evidence>
<evidence type="ECO:0000256" key="5">
    <source>
        <dbReference type="ARBA" id="ARBA00022692"/>
    </source>
</evidence>
<feature type="domain" description="ABC transmembrane type-1" evidence="14">
    <location>
        <begin position="101"/>
        <end position="381"/>
    </location>
</feature>
<feature type="transmembrane region" description="Helical" evidence="12">
    <location>
        <begin position="741"/>
        <end position="761"/>
    </location>
</feature>
<dbReference type="CDD" id="cd03244">
    <property type="entry name" value="ABCC_MRP_domain2"/>
    <property type="match status" value="1"/>
</dbReference>
<reference evidence="15" key="1">
    <citation type="journal article" date="2020" name="J. Eukaryot. Microbiol.">
        <title>De novo Sequencing, Assembly and Annotation of the Transcriptome for the Free-Living Testate Amoeba Arcella intermedia.</title>
        <authorList>
            <person name="Ribeiro G.M."/>
            <person name="Porfirio-Sousa A.L."/>
            <person name="Maurer-Alcala X.X."/>
            <person name="Katz L.A."/>
            <person name="Lahr D.J.G."/>
        </authorList>
    </citation>
    <scope>NUCLEOTIDE SEQUENCE</scope>
</reference>
<feature type="domain" description="ABC transporter" evidence="13">
    <location>
        <begin position="403"/>
        <end position="634"/>
    </location>
</feature>
<evidence type="ECO:0000259" key="14">
    <source>
        <dbReference type="PROSITE" id="PS50929"/>
    </source>
</evidence>
<dbReference type="InterPro" id="IPR003593">
    <property type="entry name" value="AAA+_ATPase"/>
</dbReference>
<keyword evidence="10 12" id="KW-0472">Membrane</keyword>
<feature type="domain" description="ABC transporter" evidence="13">
    <location>
        <begin position="1021"/>
        <end position="1255"/>
    </location>
</feature>
<name>A0A6B2KWH8_9EUKA</name>
<feature type="transmembrane region" description="Helical" evidence="12">
    <location>
        <begin position="827"/>
        <end position="855"/>
    </location>
</feature>
<feature type="region of interest" description="Disordered" evidence="11">
    <location>
        <begin position="639"/>
        <end position="663"/>
    </location>
</feature>
<dbReference type="FunFam" id="3.40.50.300:FF:000997">
    <property type="entry name" value="Multidrug resistance-associated protein 1"/>
    <property type="match status" value="1"/>
</dbReference>
<dbReference type="InterPro" id="IPR027417">
    <property type="entry name" value="P-loop_NTPase"/>
</dbReference>
<feature type="transmembrane region" description="Helical" evidence="12">
    <location>
        <begin position="928"/>
        <end position="949"/>
    </location>
</feature>
<sequence>MKSTDNIGPTYGAIEDEQPSERKSPYDTASFPSRVVFWWMNPILRLGDKRPLVAKDVPPIPEDDKVQNLAERLEFEMDLDSLNPQRSLFKCVMRCWKREFIASGIIKLFGDGLSFCGPLLLQRIVLYLDTPDAPIWEGLVYAVGLLIGYILQSWFTVAYTFSIYRLVANIRSTFIALVYKKALKLSHSGRQSSTIGEIVNLQALDSTRVGDLAMHVHILWTSPIQIFVALGLLWSVLGPSGLAGLAVIVFSMPIQVKIFSRMSEIQKILMGHKDKRTKVLNEVLQGIRVIKFFAWEESYKKIIRAVRSEELRSLIEYWIVCAEMLFLFGFIPILVAMFSFAVFTFANGTLTPSVAFTALSLFDLMQLPLTFIPRSIGAVVSSKVSFDRLSSFFNADELQLSSVRNHEFSEYPVVVEGASFEWKPGSKTLRGINLKIKSGQLVAVVGEVGAGKSSLLMSLLGEMPQINGKLSVHGSIAYVTQQAWIKNATIKDNILFGMDYHKKRYNSVLKSCQLLKDLDVLPAGHMTEIGEKGINLSGGQKQRISLARAVYSDSDVYFLDDPLSAVDAHVGKAIFNECITGALQGKTRILVTHQLQYLKRCDLVVLLSKGEIEQIGTYDDLMSNHQPFADLINAHVNDTETEENEVKEEEEEKKDEKKKDKLVEDEERKTGSVSWGIYLLYYKFAGIKTVLGILVCTTVSAGCSLALNYWLTYWTNVSIYSMLANATSPSPVIFSELNLGVYFYLIVYMMFGVGQSLFYLAQSFTNSVVAVQAAKHIHHRMLKCVIRAPTSFYDTTPTGRILNRFGGDQYTIDVTLPFMLSLATSTMFGLLCILIIISSVTPIFLVVVIPLTFLYRYIQNYFLNSSRELQRLESISKSPIYALFSETLNGLSTIRGFGRAAAFYEDTLDRVETNQKAYFAWQSCNRWLGIRLELVGTIVVFCAALFAVLQRSQVNSSLAALSLTYSLKLTGTLNAVIRFATETENGLVSVERCTQYSELKVEADAITDTRPPQNWPKDGAIVFDDVRLRYREGLPLVLKGVSLKIKPQEKIGVVGRTGAGKSSLMLSLFRIVELVSGRILIDGLDISKIGLTDLRSRLAIIPQEPTLFTGTIRSNLDPFEQYQDEQIWNSLIAVGLEEQITQMKEGILTAVSENGENLSVGTRQLMCLARAVLRRSKILVMDEATASVDLNTDMMIQQTIRKEFKNVTVLTIAHRINTIIDCDKVLVLENGQVAEFAPPDVLLKDKNSIFYSLANEAGII</sequence>
<feature type="transmembrane region" description="Helical" evidence="12">
    <location>
        <begin position="100"/>
        <end position="121"/>
    </location>
</feature>
<dbReference type="GO" id="GO:0005774">
    <property type="term" value="C:vacuolar membrane"/>
    <property type="evidence" value="ECO:0007669"/>
    <property type="project" value="UniProtKB-SubCell"/>
</dbReference>
<keyword evidence="6" id="KW-0677">Repeat</keyword>
<dbReference type="InterPro" id="IPR017871">
    <property type="entry name" value="ABC_transporter-like_CS"/>
</dbReference>
<keyword evidence="5 12" id="KW-0812">Transmembrane</keyword>
<proteinExistence type="inferred from homology"/>
<dbReference type="PROSITE" id="PS50929">
    <property type="entry name" value="ABC_TM1F"/>
    <property type="match status" value="2"/>
</dbReference>
<feature type="transmembrane region" description="Helical" evidence="12">
    <location>
        <begin position="218"/>
        <end position="236"/>
    </location>
</feature>